<evidence type="ECO:0000313" key="2">
    <source>
        <dbReference type="Proteomes" id="UP000070326"/>
    </source>
</evidence>
<evidence type="ECO:0000313" key="1">
    <source>
        <dbReference type="EMBL" id="KXI13843.1"/>
    </source>
</evidence>
<accession>A0A135YWR0</accession>
<protein>
    <submittedName>
        <fullName evidence="1">Uncharacterized protein</fullName>
    </submittedName>
</protein>
<reference evidence="1 2" key="1">
    <citation type="submission" date="2016-02" db="EMBL/GenBank/DDBJ databases">
        <authorList>
            <person name="Wen L."/>
            <person name="He K."/>
            <person name="Yang H."/>
        </authorList>
    </citation>
    <scope>NUCLEOTIDE SEQUENCE [LARGE SCALE GENOMIC DNA]</scope>
    <source>
        <strain evidence="1 2">MJR8628A</strain>
    </source>
</reference>
<sequence length="130" mass="15187">MIKEKNMTLKIGKTIPVATNFIRSNPAVPVYKGEEAIENLYAVIYHIEIGYNKDDLQTTKQYVIVDYKDYRLDETSKRDIMDLAMEYCKDKGIDKDENLEIKLLDDEVAEDFLEKIFNNMKLIRGLISKE</sequence>
<comment type="caution">
    <text evidence="1">The sequence shown here is derived from an EMBL/GenBank/DDBJ whole genome shotgun (WGS) entry which is preliminary data.</text>
</comment>
<organism evidence="1 2">
    <name type="scientific">Peptostreptococcus anaerobius</name>
    <dbReference type="NCBI Taxonomy" id="1261"/>
    <lineage>
        <taxon>Bacteria</taxon>
        <taxon>Bacillati</taxon>
        <taxon>Bacillota</taxon>
        <taxon>Clostridia</taxon>
        <taxon>Peptostreptococcales</taxon>
        <taxon>Peptostreptococcaceae</taxon>
        <taxon>Peptostreptococcus</taxon>
    </lineage>
</organism>
<dbReference type="Proteomes" id="UP000070326">
    <property type="component" value="Unassembled WGS sequence"/>
</dbReference>
<dbReference type="PATRIC" id="fig|1261.3.peg.1826"/>
<dbReference type="eggNOG" id="ENOG5033WFP">
    <property type="taxonomic scope" value="Bacteria"/>
</dbReference>
<gene>
    <name evidence="1" type="ORF">HMPREF3195_00518</name>
</gene>
<dbReference type="AlphaFoldDB" id="A0A135YWR0"/>
<dbReference type="STRING" id="1261.HMPREF3195_00518"/>
<dbReference type="EMBL" id="LSQZ01000017">
    <property type="protein sequence ID" value="KXI13843.1"/>
    <property type="molecule type" value="Genomic_DNA"/>
</dbReference>
<proteinExistence type="predicted"/>
<name>A0A135YWR0_9FIRM</name>